<gene>
    <name evidence="5" type="ORF">PT974_05884</name>
</gene>
<dbReference type="Pfam" id="PF06229">
    <property type="entry name" value="FRG1"/>
    <property type="match status" value="1"/>
</dbReference>
<feature type="region of interest" description="Disordered" evidence="4">
    <location>
        <begin position="1"/>
        <end position="53"/>
    </location>
</feature>
<comment type="similarity">
    <text evidence="2">Belongs to the FRG1 family.</text>
</comment>
<keyword evidence="3" id="KW-0539">Nucleus</keyword>
<keyword evidence="6" id="KW-1185">Reference proteome</keyword>
<evidence type="ECO:0000256" key="3">
    <source>
        <dbReference type="ARBA" id="ARBA00023242"/>
    </source>
</evidence>
<dbReference type="PANTHER" id="PTHR12928">
    <property type="entry name" value="FRG1 PROTEIN"/>
    <property type="match status" value="1"/>
</dbReference>
<dbReference type="Gene3D" id="2.80.10.50">
    <property type="match status" value="1"/>
</dbReference>
<feature type="compositionally biased region" description="Low complexity" evidence="4">
    <location>
        <begin position="338"/>
        <end position="362"/>
    </location>
</feature>
<evidence type="ECO:0000313" key="5">
    <source>
        <dbReference type="EMBL" id="KAK5992477.1"/>
    </source>
</evidence>
<proteinExistence type="inferred from homology"/>
<dbReference type="Proteomes" id="UP001338125">
    <property type="component" value="Unassembled WGS sequence"/>
</dbReference>
<dbReference type="InterPro" id="IPR010414">
    <property type="entry name" value="FRG1"/>
</dbReference>
<evidence type="ECO:0000313" key="6">
    <source>
        <dbReference type="Proteomes" id="UP001338125"/>
    </source>
</evidence>
<comment type="caution">
    <text evidence="5">The sequence shown here is derived from an EMBL/GenBank/DDBJ whole genome shotgun (WGS) entry which is preliminary data.</text>
</comment>
<dbReference type="PANTHER" id="PTHR12928:SF0">
    <property type="entry name" value="FSHD REGION GENE 1"/>
    <property type="match status" value="1"/>
</dbReference>
<evidence type="ECO:0000256" key="2">
    <source>
        <dbReference type="ARBA" id="ARBA00010878"/>
    </source>
</evidence>
<protein>
    <submittedName>
        <fullName evidence="5">Uncharacterized protein</fullName>
    </submittedName>
</protein>
<evidence type="ECO:0000256" key="4">
    <source>
        <dbReference type="SAM" id="MobiDB-lite"/>
    </source>
</evidence>
<dbReference type="SUPFAM" id="SSF50405">
    <property type="entry name" value="Actin-crosslinking proteins"/>
    <property type="match status" value="1"/>
</dbReference>
<dbReference type="EMBL" id="JAVFKD010000012">
    <property type="protein sequence ID" value="KAK5992477.1"/>
    <property type="molecule type" value="Genomic_DNA"/>
</dbReference>
<dbReference type="InterPro" id="IPR008999">
    <property type="entry name" value="Actin-crosslinking"/>
</dbReference>
<feature type="region of interest" description="Disordered" evidence="4">
    <location>
        <begin position="322"/>
        <end position="362"/>
    </location>
</feature>
<name>A0ABR0SKR4_9HYPO</name>
<sequence length="362" mass="39989">MVKPLSFKGDKKPKKRKRAAADRDDQDEGEGEGSSSKQLAKQQDVDADTTDDDSWVSADVVTDIVGPIMIVLPTDQPSALACDPSGKVFALPIENIVDGNPATAEPHDVRQVWVANRISNTEHFRLKGHHGNYIPLETWSLVATADTPGTFQFQTLRDTLVTIKPSTSSKPNAPLAEIRGDADGITFNTTLRIRMQARFKPRIKSSKEERALAKVSRRELEDAAGRRLNEDEVRVLKRAKKDGDFHERLLEIKGGEIPAMNDEVLWQDEVEDGSQDVGRYKSVDAEVRWNDSLKSSAPCLRNRRDEFAQRAHTLEYWSPEWATSPPLAQCRPVRPIHPSASGSTLSPLGSSLPAGNGPSTNP</sequence>
<dbReference type="CDD" id="cd23339">
    <property type="entry name" value="beta-trefoil_FSCN_fungal_FRG1-like"/>
    <property type="match status" value="1"/>
</dbReference>
<comment type="subcellular location">
    <subcellularLocation>
        <location evidence="1">Nucleus</location>
        <location evidence="1">Nucleolus</location>
    </subcellularLocation>
</comment>
<accession>A0ABR0SKR4</accession>
<organism evidence="5 6">
    <name type="scientific">Cladobotryum mycophilum</name>
    <dbReference type="NCBI Taxonomy" id="491253"/>
    <lineage>
        <taxon>Eukaryota</taxon>
        <taxon>Fungi</taxon>
        <taxon>Dikarya</taxon>
        <taxon>Ascomycota</taxon>
        <taxon>Pezizomycotina</taxon>
        <taxon>Sordariomycetes</taxon>
        <taxon>Hypocreomycetidae</taxon>
        <taxon>Hypocreales</taxon>
        <taxon>Hypocreaceae</taxon>
        <taxon>Cladobotryum</taxon>
    </lineage>
</organism>
<evidence type="ECO:0000256" key="1">
    <source>
        <dbReference type="ARBA" id="ARBA00004604"/>
    </source>
</evidence>
<reference evidence="5 6" key="1">
    <citation type="submission" date="2024-01" db="EMBL/GenBank/DDBJ databases">
        <title>Complete genome of Cladobotryum mycophilum ATHUM6906.</title>
        <authorList>
            <person name="Christinaki A.C."/>
            <person name="Myridakis A.I."/>
            <person name="Kouvelis V.N."/>
        </authorList>
    </citation>
    <scope>NUCLEOTIDE SEQUENCE [LARGE SCALE GENOMIC DNA]</scope>
    <source>
        <strain evidence="5 6">ATHUM6906</strain>
    </source>
</reference>